<keyword evidence="1" id="KW-0862">Zinc</keyword>
<keyword evidence="5" id="KW-0539">Nucleus</keyword>
<organism evidence="8 9">
    <name type="scientific">Trematosphaeria pertusa</name>
    <dbReference type="NCBI Taxonomy" id="390896"/>
    <lineage>
        <taxon>Eukaryota</taxon>
        <taxon>Fungi</taxon>
        <taxon>Dikarya</taxon>
        <taxon>Ascomycota</taxon>
        <taxon>Pezizomycotina</taxon>
        <taxon>Dothideomycetes</taxon>
        <taxon>Pleosporomycetidae</taxon>
        <taxon>Pleosporales</taxon>
        <taxon>Massarineae</taxon>
        <taxon>Trematosphaeriaceae</taxon>
        <taxon>Trematosphaeria</taxon>
    </lineage>
</organism>
<dbReference type="PANTHER" id="PTHR47663:SF1">
    <property type="entry name" value="XYLANOLYTIC TRANSCRIPTIONAL ACTIVATOR XLNR-RELATED"/>
    <property type="match status" value="1"/>
</dbReference>
<dbReference type="SUPFAM" id="SSF57701">
    <property type="entry name" value="Zn2/Cys6 DNA-binding domain"/>
    <property type="match status" value="1"/>
</dbReference>
<dbReference type="InterPro" id="IPR051439">
    <property type="entry name" value="XlnR/Xlr1"/>
</dbReference>
<evidence type="ECO:0000256" key="2">
    <source>
        <dbReference type="ARBA" id="ARBA00023015"/>
    </source>
</evidence>
<dbReference type="GeneID" id="54585694"/>
<feature type="compositionally biased region" description="Basic and acidic residues" evidence="6">
    <location>
        <begin position="221"/>
        <end position="235"/>
    </location>
</feature>
<evidence type="ECO:0000256" key="1">
    <source>
        <dbReference type="ARBA" id="ARBA00022833"/>
    </source>
</evidence>
<evidence type="ECO:0000259" key="7">
    <source>
        <dbReference type="Pfam" id="PF00172"/>
    </source>
</evidence>
<reference evidence="8" key="1">
    <citation type="journal article" date="2020" name="Stud. Mycol.">
        <title>101 Dothideomycetes genomes: a test case for predicting lifestyles and emergence of pathogens.</title>
        <authorList>
            <person name="Haridas S."/>
            <person name="Albert R."/>
            <person name="Binder M."/>
            <person name="Bloem J."/>
            <person name="Labutti K."/>
            <person name="Salamov A."/>
            <person name="Andreopoulos B."/>
            <person name="Baker S."/>
            <person name="Barry K."/>
            <person name="Bills G."/>
            <person name="Bluhm B."/>
            <person name="Cannon C."/>
            <person name="Castanera R."/>
            <person name="Culley D."/>
            <person name="Daum C."/>
            <person name="Ezra D."/>
            <person name="Gonzalez J."/>
            <person name="Henrissat B."/>
            <person name="Kuo A."/>
            <person name="Liang C."/>
            <person name="Lipzen A."/>
            <person name="Lutzoni F."/>
            <person name="Magnuson J."/>
            <person name="Mondo S."/>
            <person name="Nolan M."/>
            <person name="Ohm R."/>
            <person name="Pangilinan J."/>
            <person name="Park H.-J."/>
            <person name="Ramirez L."/>
            <person name="Alfaro M."/>
            <person name="Sun H."/>
            <person name="Tritt A."/>
            <person name="Yoshinaga Y."/>
            <person name="Zwiers L.-H."/>
            <person name="Turgeon B."/>
            <person name="Goodwin S."/>
            <person name="Spatafora J."/>
            <person name="Crous P."/>
            <person name="Grigoriev I."/>
        </authorList>
    </citation>
    <scope>NUCLEOTIDE SEQUENCE</scope>
    <source>
        <strain evidence="8">CBS 122368</strain>
    </source>
</reference>
<dbReference type="GO" id="GO:0003677">
    <property type="term" value="F:DNA binding"/>
    <property type="evidence" value="ECO:0007669"/>
    <property type="project" value="UniProtKB-KW"/>
</dbReference>
<name>A0A6A6HUC9_9PLEO</name>
<dbReference type="GO" id="GO:0008270">
    <property type="term" value="F:zinc ion binding"/>
    <property type="evidence" value="ECO:0007669"/>
    <property type="project" value="InterPro"/>
</dbReference>
<keyword evidence="4" id="KW-0804">Transcription</keyword>
<dbReference type="Pfam" id="PF00172">
    <property type="entry name" value="Zn_clus"/>
    <property type="match status" value="1"/>
</dbReference>
<gene>
    <name evidence="8" type="ORF">BU26DRAFT_556166</name>
</gene>
<keyword evidence="9" id="KW-1185">Reference proteome</keyword>
<dbReference type="InterPro" id="IPR036864">
    <property type="entry name" value="Zn2-C6_fun-type_DNA-bd_sf"/>
</dbReference>
<evidence type="ECO:0000256" key="3">
    <source>
        <dbReference type="ARBA" id="ARBA00023125"/>
    </source>
</evidence>
<dbReference type="OrthoDB" id="3562657at2759"/>
<feature type="region of interest" description="Disordered" evidence="6">
    <location>
        <begin position="159"/>
        <end position="235"/>
    </location>
</feature>
<feature type="compositionally biased region" description="Low complexity" evidence="6">
    <location>
        <begin position="161"/>
        <end position="172"/>
    </location>
</feature>
<protein>
    <recommendedName>
        <fullName evidence="7">Zn(2)-C6 fungal-type domain-containing protein</fullName>
    </recommendedName>
</protein>
<evidence type="ECO:0000313" key="8">
    <source>
        <dbReference type="EMBL" id="KAF2241368.1"/>
    </source>
</evidence>
<dbReference type="AlphaFoldDB" id="A0A6A6HUC9"/>
<accession>A0A6A6HUC9</accession>
<dbReference type="RefSeq" id="XP_033676372.1">
    <property type="nucleotide sequence ID" value="XM_033832364.1"/>
</dbReference>
<keyword evidence="2" id="KW-0805">Transcription regulation</keyword>
<dbReference type="PANTHER" id="PTHR47663">
    <property type="entry name" value="XYLANOLYTIC TRANSCRIPTIONAL ACTIVATOR XLNR-RELATED"/>
    <property type="match status" value="1"/>
</dbReference>
<feature type="region of interest" description="Disordered" evidence="6">
    <location>
        <begin position="1"/>
        <end position="25"/>
    </location>
</feature>
<evidence type="ECO:0000256" key="5">
    <source>
        <dbReference type="ARBA" id="ARBA00023242"/>
    </source>
</evidence>
<dbReference type="InterPro" id="IPR001138">
    <property type="entry name" value="Zn2Cys6_DnaBD"/>
</dbReference>
<feature type="domain" description="Zn(2)-C6 fungal-type" evidence="7">
    <location>
        <begin position="136"/>
        <end position="155"/>
    </location>
</feature>
<evidence type="ECO:0000313" key="9">
    <source>
        <dbReference type="Proteomes" id="UP000800094"/>
    </source>
</evidence>
<keyword evidence="3" id="KW-0238">DNA-binding</keyword>
<dbReference type="GO" id="GO:0000981">
    <property type="term" value="F:DNA-binding transcription factor activity, RNA polymerase II-specific"/>
    <property type="evidence" value="ECO:0007669"/>
    <property type="project" value="InterPro"/>
</dbReference>
<sequence length="235" mass="25117">MSQQQKSPSPGTKAGTKNSHGPSANMTYQITDLTHCHVPEGSLIVTAMCVAYTPAFSSLQTPNMVDQHQHHLAAQHMGPSPLDTLAHTSHIVKPYRLPYANKPLAAAPRNQRDAMLHERAGRGAATAGPVRHRISRACDQCNQLRTKCDGKAPCAGRIDIAPPSGDSASGSPQLRSNGLSEEKDSESQSAIEHPLDGQRPFPELPLPSLPQAHSASIATTRDMEGATHVPERADI</sequence>
<evidence type="ECO:0000256" key="4">
    <source>
        <dbReference type="ARBA" id="ARBA00023163"/>
    </source>
</evidence>
<dbReference type="CDD" id="cd00067">
    <property type="entry name" value="GAL4"/>
    <property type="match status" value="1"/>
</dbReference>
<evidence type="ECO:0000256" key="6">
    <source>
        <dbReference type="SAM" id="MobiDB-lite"/>
    </source>
</evidence>
<proteinExistence type="predicted"/>
<dbReference type="EMBL" id="ML987212">
    <property type="protein sequence ID" value="KAF2241368.1"/>
    <property type="molecule type" value="Genomic_DNA"/>
</dbReference>
<dbReference type="Proteomes" id="UP000800094">
    <property type="component" value="Unassembled WGS sequence"/>
</dbReference>